<name>A0A7Z3BLS4_9PSED</name>
<organism evidence="3 4">
    <name type="scientific">Pseudomonas multiresinivorans</name>
    <dbReference type="NCBI Taxonomy" id="95301"/>
    <lineage>
        <taxon>Bacteria</taxon>
        <taxon>Pseudomonadati</taxon>
        <taxon>Pseudomonadota</taxon>
        <taxon>Gammaproteobacteria</taxon>
        <taxon>Pseudomonadales</taxon>
        <taxon>Pseudomonadaceae</taxon>
        <taxon>Pseudomonas</taxon>
    </lineage>
</organism>
<evidence type="ECO:0000259" key="1">
    <source>
        <dbReference type="Pfam" id="PF04773"/>
    </source>
</evidence>
<dbReference type="PANTHER" id="PTHR30273:SF2">
    <property type="entry name" value="PROTEIN FECR"/>
    <property type="match status" value="1"/>
</dbReference>
<evidence type="ECO:0000313" key="4">
    <source>
        <dbReference type="Proteomes" id="UP000502549"/>
    </source>
</evidence>
<dbReference type="PIRSF" id="PIRSF018266">
    <property type="entry name" value="FecR"/>
    <property type="match status" value="1"/>
</dbReference>
<sequence>MNREQEQALLIEQATRWLVLLRSGHASRDDWQAFMAWREQDLRHQQLCERLEHTLGAFRVAQAQGVRGEQLQRTLGAAGASRRRLLQGALAGAGVMLCAGLLADRQLPLEELSADLHTATGRRQRVTLDDGSELVLNARSAVDIDFTAQRRLLRLRRGEIQLRVAGDTRPMLIASAFGQVFSQGGRLQLRLDEERCAASALEGSLELATLTGERLQLPRRQQVSFDRYAFAPPAPLEGGEGAWVDGLLEVRNQRLADVLDALRPYRSGVLRVDPAVAGLRVSGLFRLDDSDQALDVLARTLPIRVARRTALWVSVGPA</sequence>
<dbReference type="InterPro" id="IPR006860">
    <property type="entry name" value="FecR"/>
</dbReference>
<accession>A0A7Z3BLS4</accession>
<dbReference type="Pfam" id="PF04773">
    <property type="entry name" value="FecR"/>
    <property type="match status" value="1"/>
</dbReference>
<gene>
    <name evidence="3" type="ORF">G4G71_15695</name>
</gene>
<feature type="domain" description="FecR N-terminal" evidence="2">
    <location>
        <begin position="12"/>
        <end position="53"/>
    </location>
</feature>
<dbReference type="KEGG" id="pmui:G4G71_15695"/>
<dbReference type="InterPro" id="IPR032623">
    <property type="entry name" value="FecR_N"/>
</dbReference>
<feature type="domain" description="FecR protein" evidence="1">
    <location>
        <begin position="115"/>
        <end position="205"/>
    </location>
</feature>
<dbReference type="RefSeq" id="WP_169939000.1">
    <property type="nucleotide sequence ID" value="NZ_CP048833.1"/>
</dbReference>
<keyword evidence="4" id="KW-1185">Reference proteome</keyword>
<dbReference type="PANTHER" id="PTHR30273">
    <property type="entry name" value="PERIPLASMIC SIGNAL SENSOR AND SIGMA FACTOR ACTIVATOR FECR-RELATED"/>
    <property type="match status" value="1"/>
</dbReference>
<evidence type="ECO:0000259" key="2">
    <source>
        <dbReference type="Pfam" id="PF16220"/>
    </source>
</evidence>
<dbReference type="EMBL" id="CP048833">
    <property type="protein sequence ID" value="QJP09252.1"/>
    <property type="molecule type" value="Genomic_DNA"/>
</dbReference>
<proteinExistence type="predicted"/>
<dbReference type="InterPro" id="IPR012373">
    <property type="entry name" value="Ferrdict_sens_TM"/>
</dbReference>
<protein>
    <submittedName>
        <fullName evidence="3">DUF4880 domain-containing protein</fullName>
    </submittedName>
</protein>
<dbReference type="GO" id="GO:0016989">
    <property type="term" value="F:sigma factor antagonist activity"/>
    <property type="evidence" value="ECO:0007669"/>
    <property type="project" value="TreeGrafter"/>
</dbReference>
<dbReference type="AlphaFoldDB" id="A0A7Z3BLS4"/>
<dbReference type="Pfam" id="PF16220">
    <property type="entry name" value="DUF4880"/>
    <property type="match status" value="1"/>
</dbReference>
<dbReference type="Gene3D" id="2.60.120.1440">
    <property type="match status" value="1"/>
</dbReference>
<evidence type="ECO:0000313" key="3">
    <source>
        <dbReference type="EMBL" id="QJP09252.1"/>
    </source>
</evidence>
<dbReference type="Proteomes" id="UP000502549">
    <property type="component" value="Chromosome"/>
</dbReference>
<reference evidence="3 4" key="1">
    <citation type="submission" date="2020-02" db="EMBL/GenBank/DDBJ databases">
        <title>Complete genome sequence of Pseudomonas multiresinivorans ORNL1.</title>
        <authorList>
            <person name="Podar M."/>
        </authorList>
    </citation>
    <scope>NUCLEOTIDE SEQUENCE [LARGE SCALE GENOMIC DNA]</scope>
    <source>
        <strain evidence="4">populi</strain>
    </source>
</reference>